<accession>A0ABD3ABT0</accession>
<organism evidence="1 2">
    <name type="scientific">Cinchona calisaya</name>
    <dbReference type="NCBI Taxonomy" id="153742"/>
    <lineage>
        <taxon>Eukaryota</taxon>
        <taxon>Viridiplantae</taxon>
        <taxon>Streptophyta</taxon>
        <taxon>Embryophyta</taxon>
        <taxon>Tracheophyta</taxon>
        <taxon>Spermatophyta</taxon>
        <taxon>Magnoliopsida</taxon>
        <taxon>eudicotyledons</taxon>
        <taxon>Gunneridae</taxon>
        <taxon>Pentapetalae</taxon>
        <taxon>asterids</taxon>
        <taxon>lamiids</taxon>
        <taxon>Gentianales</taxon>
        <taxon>Rubiaceae</taxon>
        <taxon>Cinchonoideae</taxon>
        <taxon>Cinchoneae</taxon>
        <taxon>Cinchona</taxon>
    </lineage>
</organism>
<dbReference type="EMBL" id="JBJUIK010000004">
    <property type="protein sequence ID" value="KAL3529134.1"/>
    <property type="molecule type" value="Genomic_DNA"/>
</dbReference>
<keyword evidence="2" id="KW-1185">Reference proteome</keyword>
<dbReference type="AlphaFoldDB" id="A0ABD3ABT0"/>
<evidence type="ECO:0000313" key="2">
    <source>
        <dbReference type="Proteomes" id="UP001630127"/>
    </source>
</evidence>
<sequence length="130" mass="14920">MPWPLLFKLRFLDLRNSGKLSDKIQFLEPFYYNRSVETRSLSTRKVQIGYPKKLGPCAILEKFASNAYRVQFPNGRNSHETCNISHLQPYFGEFEDLNLRMSSFSGEGTNGVHLDDLDKDSSSSHYMSGC</sequence>
<comment type="caution">
    <text evidence="1">The sequence shown here is derived from an EMBL/GenBank/DDBJ whole genome shotgun (WGS) entry which is preliminary data.</text>
</comment>
<proteinExistence type="predicted"/>
<dbReference type="Proteomes" id="UP001630127">
    <property type="component" value="Unassembled WGS sequence"/>
</dbReference>
<protein>
    <submittedName>
        <fullName evidence="1">Uncharacterized protein</fullName>
    </submittedName>
</protein>
<evidence type="ECO:0000313" key="1">
    <source>
        <dbReference type="EMBL" id="KAL3529134.1"/>
    </source>
</evidence>
<name>A0ABD3ABT0_9GENT</name>
<reference evidence="1 2" key="1">
    <citation type="submission" date="2024-11" db="EMBL/GenBank/DDBJ databases">
        <title>A near-complete genome assembly of Cinchona calisaya.</title>
        <authorList>
            <person name="Lian D.C."/>
            <person name="Zhao X.W."/>
            <person name="Wei L."/>
        </authorList>
    </citation>
    <scope>NUCLEOTIDE SEQUENCE [LARGE SCALE GENOMIC DNA]</scope>
    <source>
        <tissue evidence="1">Nenye</tissue>
    </source>
</reference>
<gene>
    <name evidence="1" type="ORF">ACH5RR_008456</name>
</gene>